<proteinExistence type="inferred from homology"/>
<evidence type="ECO:0000256" key="6">
    <source>
        <dbReference type="ARBA" id="ARBA00022692"/>
    </source>
</evidence>
<organism evidence="15 16">
    <name type="scientific">Rhodotorula toruloides</name>
    <name type="common">Yeast</name>
    <name type="synonym">Rhodosporidium toruloides</name>
    <dbReference type="NCBI Taxonomy" id="5286"/>
    <lineage>
        <taxon>Eukaryota</taxon>
        <taxon>Fungi</taxon>
        <taxon>Dikarya</taxon>
        <taxon>Basidiomycota</taxon>
        <taxon>Pucciniomycotina</taxon>
        <taxon>Microbotryomycetes</taxon>
        <taxon>Sporidiobolales</taxon>
        <taxon>Sporidiobolaceae</taxon>
        <taxon>Rhodotorula</taxon>
    </lineage>
</organism>
<evidence type="ECO:0000313" key="16">
    <source>
        <dbReference type="Proteomes" id="UP000321518"/>
    </source>
</evidence>
<evidence type="ECO:0000256" key="9">
    <source>
        <dbReference type="ARBA" id="ARBA00023242"/>
    </source>
</evidence>
<accession>A0A511KGW1</accession>
<dbReference type="GO" id="GO:0042391">
    <property type="term" value="P:regulation of membrane potential"/>
    <property type="evidence" value="ECO:0007669"/>
    <property type="project" value="InterPro"/>
</dbReference>
<gene>
    <name evidence="15" type="ORF">Rt10032_c08g3625</name>
</gene>
<keyword evidence="6 13" id="KW-0812">Transmembrane</keyword>
<evidence type="ECO:0000256" key="5">
    <source>
        <dbReference type="ARBA" id="ARBA00022454"/>
    </source>
</evidence>
<feature type="transmembrane region" description="Helical" evidence="13">
    <location>
        <begin position="686"/>
        <end position="706"/>
    </location>
</feature>
<dbReference type="Pfam" id="PF09496">
    <property type="entry name" value="CENP-O"/>
    <property type="match status" value="1"/>
</dbReference>
<evidence type="ECO:0000256" key="8">
    <source>
        <dbReference type="ARBA" id="ARBA00023136"/>
    </source>
</evidence>
<feature type="transmembrane region" description="Helical" evidence="13">
    <location>
        <begin position="456"/>
        <end position="479"/>
    </location>
</feature>
<comment type="caution">
    <text evidence="15">The sequence shown here is derived from an EMBL/GenBank/DDBJ whole genome shotgun (WGS) entry which is preliminary data.</text>
</comment>
<evidence type="ECO:0000256" key="13">
    <source>
        <dbReference type="SAM" id="Phobius"/>
    </source>
</evidence>
<feature type="region of interest" description="Disordered" evidence="12">
    <location>
        <begin position="810"/>
        <end position="835"/>
    </location>
</feature>
<dbReference type="InterPro" id="IPR018464">
    <property type="entry name" value="CENP-O"/>
</dbReference>
<comment type="subcellular location">
    <subcellularLocation>
        <location evidence="3">Chromosome</location>
        <location evidence="3">Centromere</location>
    </subcellularLocation>
    <subcellularLocation>
        <location evidence="2">Membrane</location>
        <topology evidence="2">Multi-pass membrane protein</topology>
    </subcellularLocation>
    <subcellularLocation>
        <location evidence="1">Nucleus</location>
    </subcellularLocation>
</comment>
<keyword evidence="5" id="KW-0158">Chromosome</keyword>
<evidence type="ECO:0000259" key="14">
    <source>
        <dbReference type="Pfam" id="PF00999"/>
    </source>
</evidence>
<dbReference type="Proteomes" id="UP000321518">
    <property type="component" value="Unassembled WGS sequence"/>
</dbReference>
<dbReference type="GO" id="GO:0120029">
    <property type="term" value="P:proton export across plasma membrane"/>
    <property type="evidence" value="ECO:0007669"/>
    <property type="project" value="InterPro"/>
</dbReference>
<reference evidence="15 16" key="1">
    <citation type="submission" date="2019-07" db="EMBL/GenBank/DDBJ databases">
        <title>Rhodotorula toruloides NBRC10032 genome sequencing.</title>
        <authorList>
            <person name="Shida Y."/>
            <person name="Takaku H."/>
            <person name="Ogasawara W."/>
            <person name="Mori K."/>
        </authorList>
    </citation>
    <scope>NUCLEOTIDE SEQUENCE [LARGE SCALE GENOMIC DNA]</scope>
    <source>
        <strain evidence="15 16">NBRC10032</strain>
    </source>
</reference>
<dbReference type="InterPro" id="IPR006153">
    <property type="entry name" value="Cation/H_exchanger_TM"/>
</dbReference>
<feature type="transmembrane region" description="Helical" evidence="13">
    <location>
        <begin position="756"/>
        <end position="774"/>
    </location>
</feature>
<feature type="transmembrane region" description="Helical" evidence="13">
    <location>
        <begin position="428"/>
        <end position="449"/>
    </location>
</feature>
<keyword evidence="8 13" id="KW-0472">Membrane</keyword>
<feature type="transmembrane region" description="Helical" evidence="13">
    <location>
        <begin position="718"/>
        <end position="736"/>
    </location>
</feature>
<dbReference type="InterPro" id="IPR004712">
    <property type="entry name" value="Na+/H+_antiporter_fungi"/>
</dbReference>
<dbReference type="AlphaFoldDB" id="A0A511KGW1"/>
<feature type="region of interest" description="Disordered" evidence="12">
    <location>
        <begin position="92"/>
        <end position="122"/>
    </location>
</feature>
<feature type="transmembrane region" description="Helical" evidence="13">
    <location>
        <begin position="561"/>
        <end position="583"/>
    </location>
</feature>
<evidence type="ECO:0000256" key="11">
    <source>
        <dbReference type="SAM" id="Coils"/>
    </source>
</evidence>
<evidence type="ECO:0000256" key="10">
    <source>
        <dbReference type="ARBA" id="ARBA00023328"/>
    </source>
</evidence>
<evidence type="ECO:0000256" key="4">
    <source>
        <dbReference type="ARBA" id="ARBA00007321"/>
    </source>
</evidence>
<feature type="transmembrane region" description="Helical" evidence="13">
    <location>
        <begin position="360"/>
        <end position="381"/>
    </location>
</feature>
<dbReference type="PANTHER" id="PTHR31382:SF1">
    <property type="entry name" value="SODIUM ION_PROTON EXCHANGER (EUROFUNG)"/>
    <property type="match status" value="1"/>
</dbReference>
<feature type="transmembrane region" description="Helical" evidence="13">
    <location>
        <begin position="388"/>
        <end position="408"/>
    </location>
</feature>
<feature type="coiled-coil region" evidence="11">
    <location>
        <begin position="1"/>
        <end position="28"/>
    </location>
</feature>
<keyword evidence="10" id="KW-0137">Centromere</keyword>
<evidence type="ECO:0000256" key="3">
    <source>
        <dbReference type="ARBA" id="ARBA00004584"/>
    </source>
</evidence>
<dbReference type="GO" id="GO:0005634">
    <property type="term" value="C:nucleus"/>
    <property type="evidence" value="ECO:0007669"/>
    <property type="project" value="UniProtKB-SubCell"/>
</dbReference>
<dbReference type="GO" id="GO:0005886">
    <property type="term" value="C:plasma membrane"/>
    <property type="evidence" value="ECO:0007669"/>
    <property type="project" value="InterPro"/>
</dbReference>
<dbReference type="InterPro" id="IPR038770">
    <property type="entry name" value="Na+/solute_symporter_sf"/>
</dbReference>
<dbReference type="GO" id="GO:0000776">
    <property type="term" value="C:kinetochore"/>
    <property type="evidence" value="ECO:0007669"/>
    <property type="project" value="InterPro"/>
</dbReference>
<feature type="domain" description="Cation/H+ exchanger transmembrane" evidence="14">
    <location>
        <begin position="378"/>
        <end position="774"/>
    </location>
</feature>
<keyword evidence="9" id="KW-0539">Nucleus</keyword>
<sequence length="926" mass="102659">MAEGEESLESLRAKADELRRRVAFLKASSSLPSFPSASTSSNDSIFQSTSALSSTSTTNQEATELARTYRLVGRSCFPVELARGNRAKEEISEIRRERKKRKFEGKGKGRESEEGEGGSQDEYARRGTAVRLETFFQGRYYEPYYVVFARRLPDLDKPAVESELPIYVAHHTMPHWLPSDELSRRYLGVPLEDEDVGGRRAGPAGEPDLELFLTHLTPYLNAFVSRREQLVHLRTAYNASAHPLLHFRIFASEPCDRIVIEWRHSTSRYDANGSSRDEEDEADQRNKRIVAQVAFHDLRAERFSERAEGAEASLLVRYIEQAGDGRDARLLARMSTSSGLIHEDSHELLEPFVRTEITHLSLALCVLGFYLVTIGQFSYLLKSRLFMSSALISLCVGIAVGPIGLNWVSPWQWVNFDEEARYNLTFQLTRLVIGIQVMFAGIDLPGAYLRREAWSLTMLLLPIMTIAWFISAGFILLLFKGLTFLEALAISACITPTDPILANTIVKGRYAEKHVPKAVKDIISAESGANDGLGYPFLFLAIFLMQRTSHGRSINESLQHWIVTTWIYQILMSCVIGALIGYVARKTLKFAHTRQLIDHESFLAYGVGLALFTLGVVGVLGSDDVLACFIAGNSLTWRDFYRIEASEEDTFQDVIDSLLDTAIFIYVGAVMPWSEFTSEFISPWRLVVFAICILLFRRLPAMLALYRFIPALDGFSEGLFAGWFGPIGVSAIYYAILARENMPEDRIAVRQSVFPIVIFMAMASTIVHGITIPATKAAPLAIKRTKSTMSYASRQGNLLTRWFRGSDTSTSNVPDIPTPANVGTPAAGTPANGSRVVSRRTSFDDAHTIRGGENAANGGMPTPITVGKTEGGVSAATREEAVKDVERQLGEGACAGAGADGQQEMREAHPPRENGHKVEFALPWGA</sequence>
<evidence type="ECO:0000256" key="7">
    <source>
        <dbReference type="ARBA" id="ARBA00022989"/>
    </source>
</evidence>
<dbReference type="PANTHER" id="PTHR31382">
    <property type="entry name" value="NA(+)/H(+) ANTIPORTER"/>
    <property type="match status" value="1"/>
</dbReference>
<evidence type="ECO:0000256" key="1">
    <source>
        <dbReference type="ARBA" id="ARBA00004123"/>
    </source>
</evidence>
<evidence type="ECO:0000256" key="2">
    <source>
        <dbReference type="ARBA" id="ARBA00004141"/>
    </source>
</evidence>
<feature type="transmembrane region" description="Helical" evidence="13">
    <location>
        <begin position="603"/>
        <end position="633"/>
    </location>
</feature>
<dbReference type="OrthoDB" id="2190219at2759"/>
<dbReference type="Gene3D" id="1.20.1530.20">
    <property type="match status" value="1"/>
</dbReference>
<dbReference type="Pfam" id="PF00999">
    <property type="entry name" value="Na_H_Exchanger"/>
    <property type="match status" value="1"/>
</dbReference>
<dbReference type="GO" id="GO:0015385">
    <property type="term" value="F:sodium:proton antiporter activity"/>
    <property type="evidence" value="ECO:0007669"/>
    <property type="project" value="InterPro"/>
</dbReference>
<dbReference type="GO" id="GO:0036376">
    <property type="term" value="P:sodium ion export across plasma membrane"/>
    <property type="evidence" value="ECO:0007669"/>
    <property type="project" value="InterPro"/>
</dbReference>
<evidence type="ECO:0000256" key="12">
    <source>
        <dbReference type="SAM" id="MobiDB-lite"/>
    </source>
</evidence>
<evidence type="ECO:0000313" key="15">
    <source>
        <dbReference type="EMBL" id="GEM09608.1"/>
    </source>
</evidence>
<keyword evidence="11" id="KW-0175">Coiled coil</keyword>
<name>A0A511KGW1_RHOTO</name>
<dbReference type="EMBL" id="BJWK01000008">
    <property type="protein sequence ID" value="GEM09608.1"/>
    <property type="molecule type" value="Genomic_DNA"/>
</dbReference>
<keyword evidence="7 13" id="KW-1133">Transmembrane helix</keyword>
<comment type="similarity">
    <text evidence="4">Belongs to the CENP-O/MCM21 family.</text>
</comment>
<protein>
    <submittedName>
        <fullName evidence="15">Cation/H+ exchanger</fullName>
    </submittedName>
</protein>